<sequence length="236" mass="26745">MDGLALTSCRSSNKCCEKIISEETKYRSLSVVATSISPKPATHCHKTLSPCLTPFENGGGLEAALSGSKAKNGKEVEQWLRFKAPKWLHPGAAQKKKAQREKAVDVATARVREERDREPSLMTRTGTKLKRVRLISLKSPVIECWWQRSVRPIKMERLKFKICKYPRSHSSLSLGQRSALSSSYPSQSMGRRSSSILMPEDYRSSSRQESTKRRLRRMPLDYQSCNIVARLRTGLF</sequence>
<gene>
    <name evidence="2" type="ORF">PSTG_13153</name>
</gene>
<dbReference type="STRING" id="1165861.A0A0L0V2Z1"/>
<name>A0A0L0V2Z1_9BASI</name>
<reference evidence="3" key="1">
    <citation type="submission" date="2014-03" db="EMBL/GenBank/DDBJ databases">
        <title>The Genome Sequence of Puccinia striiformis f. sp. tritici PST-78.</title>
        <authorList>
            <consortium name="The Broad Institute Genome Sequencing Platform"/>
            <person name="Cuomo C."/>
            <person name="Hulbert S."/>
            <person name="Chen X."/>
            <person name="Walker B."/>
            <person name="Young S.K."/>
            <person name="Zeng Q."/>
            <person name="Gargeya S."/>
            <person name="Fitzgerald M."/>
            <person name="Haas B."/>
            <person name="Abouelleil A."/>
            <person name="Alvarado L."/>
            <person name="Arachchi H.M."/>
            <person name="Berlin A.M."/>
            <person name="Chapman S.B."/>
            <person name="Goldberg J."/>
            <person name="Griggs A."/>
            <person name="Gujja S."/>
            <person name="Hansen M."/>
            <person name="Howarth C."/>
            <person name="Imamovic A."/>
            <person name="Larimer J."/>
            <person name="McCowan C."/>
            <person name="Montmayeur A."/>
            <person name="Murphy C."/>
            <person name="Neiman D."/>
            <person name="Pearson M."/>
            <person name="Priest M."/>
            <person name="Roberts A."/>
            <person name="Saif S."/>
            <person name="Shea T."/>
            <person name="Sisk P."/>
            <person name="Sykes S."/>
            <person name="Wortman J."/>
            <person name="Nusbaum C."/>
            <person name="Birren B."/>
        </authorList>
    </citation>
    <scope>NUCLEOTIDE SEQUENCE [LARGE SCALE GENOMIC DNA]</scope>
    <source>
        <strain evidence="3">race PST-78</strain>
    </source>
</reference>
<feature type="compositionally biased region" description="Polar residues" evidence="1">
    <location>
        <begin position="176"/>
        <end position="196"/>
    </location>
</feature>
<dbReference type="OrthoDB" id="2536252at2759"/>
<proteinExistence type="predicted"/>
<evidence type="ECO:0000313" key="3">
    <source>
        <dbReference type="Proteomes" id="UP000054564"/>
    </source>
</evidence>
<dbReference type="EMBL" id="AJIL01000136">
    <property type="protein sequence ID" value="KNE93526.1"/>
    <property type="molecule type" value="Genomic_DNA"/>
</dbReference>
<feature type="compositionally biased region" description="Basic and acidic residues" evidence="1">
    <location>
        <begin position="200"/>
        <end position="212"/>
    </location>
</feature>
<accession>A0A0L0V2Z1</accession>
<comment type="caution">
    <text evidence="2">The sequence shown here is derived from an EMBL/GenBank/DDBJ whole genome shotgun (WGS) entry which is preliminary data.</text>
</comment>
<dbReference type="AlphaFoldDB" id="A0A0L0V2Z1"/>
<keyword evidence="3" id="KW-1185">Reference proteome</keyword>
<evidence type="ECO:0000313" key="2">
    <source>
        <dbReference type="EMBL" id="KNE93526.1"/>
    </source>
</evidence>
<evidence type="ECO:0000256" key="1">
    <source>
        <dbReference type="SAM" id="MobiDB-lite"/>
    </source>
</evidence>
<feature type="region of interest" description="Disordered" evidence="1">
    <location>
        <begin position="93"/>
        <end position="121"/>
    </location>
</feature>
<protein>
    <submittedName>
        <fullName evidence="2">Uncharacterized protein</fullName>
    </submittedName>
</protein>
<organism evidence="2 3">
    <name type="scientific">Puccinia striiformis f. sp. tritici PST-78</name>
    <dbReference type="NCBI Taxonomy" id="1165861"/>
    <lineage>
        <taxon>Eukaryota</taxon>
        <taxon>Fungi</taxon>
        <taxon>Dikarya</taxon>
        <taxon>Basidiomycota</taxon>
        <taxon>Pucciniomycotina</taxon>
        <taxon>Pucciniomycetes</taxon>
        <taxon>Pucciniales</taxon>
        <taxon>Pucciniaceae</taxon>
        <taxon>Puccinia</taxon>
    </lineage>
</organism>
<dbReference type="Proteomes" id="UP000054564">
    <property type="component" value="Unassembled WGS sequence"/>
</dbReference>
<feature type="compositionally biased region" description="Basic and acidic residues" evidence="1">
    <location>
        <begin position="100"/>
        <end position="119"/>
    </location>
</feature>
<feature type="region of interest" description="Disordered" evidence="1">
    <location>
        <begin position="176"/>
        <end position="215"/>
    </location>
</feature>